<evidence type="ECO:0000313" key="3">
    <source>
        <dbReference type="Proteomes" id="UP000243629"/>
    </source>
</evidence>
<feature type="transmembrane region" description="Helical" evidence="1">
    <location>
        <begin position="14"/>
        <end position="36"/>
    </location>
</feature>
<keyword evidence="1" id="KW-0812">Transmembrane</keyword>
<dbReference type="EMBL" id="FOUI01000033">
    <property type="protein sequence ID" value="SFM91597.1"/>
    <property type="molecule type" value="Genomic_DNA"/>
</dbReference>
<accession>A0A1I4URG8</accession>
<reference evidence="3" key="1">
    <citation type="submission" date="2016-10" db="EMBL/GenBank/DDBJ databases">
        <authorList>
            <person name="Varghese N."/>
            <person name="Submissions S."/>
        </authorList>
    </citation>
    <scope>NUCLEOTIDE SEQUENCE [LARGE SCALE GENOMIC DNA]</scope>
    <source>
        <strain evidence="3">DSM 24213</strain>
    </source>
</reference>
<gene>
    <name evidence="2" type="ORF">SAMN05216217_1333</name>
</gene>
<feature type="transmembrane region" description="Helical" evidence="1">
    <location>
        <begin position="42"/>
        <end position="61"/>
    </location>
</feature>
<proteinExistence type="predicted"/>
<keyword evidence="1" id="KW-0472">Membrane</keyword>
<evidence type="ECO:0000313" key="2">
    <source>
        <dbReference type="EMBL" id="SFM91597.1"/>
    </source>
</evidence>
<keyword evidence="3" id="KW-1185">Reference proteome</keyword>
<name>A0A1I4URG8_9GAMM</name>
<dbReference type="STRING" id="1720063.SAMN05216217_1333"/>
<keyword evidence="1" id="KW-1133">Transmembrane helix</keyword>
<sequence>MLTRYPDQARTRKGFALVGFIFLCFGVVMCFVGSVFGAIIGLVIGNILVVPCFTFSHLAFVKYKKALSWLGTFGSL</sequence>
<protein>
    <submittedName>
        <fullName evidence="2">Uncharacterized protein</fullName>
    </submittedName>
</protein>
<evidence type="ECO:0000256" key="1">
    <source>
        <dbReference type="SAM" id="Phobius"/>
    </source>
</evidence>
<organism evidence="2 3">
    <name type="scientific">Halopseudomonas yangmingensis</name>
    <dbReference type="NCBI Taxonomy" id="1720063"/>
    <lineage>
        <taxon>Bacteria</taxon>
        <taxon>Pseudomonadati</taxon>
        <taxon>Pseudomonadota</taxon>
        <taxon>Gammaproteobacteria</taxon>
        <taxon>Pseudomonadales</taxon>
        <taxon>Pseudomonadaceae</taxon>
        <taxon>Halopseudomonas</taxon>
    </lineage>
</organism>
<dbReference type="AlphaFoldDB" id="A0A1I4URG8"/>
<dbReference type="Proteomes" id="UP000243629">
    <property type="component" value="Unassembled WGS sequence"/>
</dbReference>